<proteinExistence type="predicted"/>
<dbReference type="NCBIfam" id="NF004047">
    <property type="entry name" value="PRK05564.1"/>
    <property type="match status" value="1"/>
</dbReference>
<dbReference type="Pfam" id="PF09115">
    <property type="entry name" value="DNApol3-delta_C"/>
    <property type="match status" value="1"/>
</dbReference>
<reference evidence="10" key="2">
    <citation type="submission" date="2022-06" db="EMBL/GenBank/DDBJ databases">
        <authorList>
            <person name="Holder M.E."/>
            <person name="Ajami N.J."/>
            <person name="Petrosino J.F."/>
        </authorList>
    </citation>
    <scope>NUCLEOTIDE SEQUENCE</scope>
    <source>
        <strain evidence="10">RMA 8861</strain>
    </source>
</reference>
<evidence type="ECO:0000256" key="2">
    <source>
        <dbReference type="ARBA" id="ARBA00014363"/>
    </source>
</evidence>
<reference evidence="9 11" key="1">
    <citation type="submission" date="2017-09" db="EMBL/GenBank/DDBJ databases">
        <authorList>
            <person name="Thomas P."/>
            <person name="Seyboldt C."/>
        </authorList>
    </citation>
    <scope>NUCLEOTIDE SEQUENCE [LARGE SCALE GENOMIC DNA]</scope>
    <source>
        <strain evidence="9 11">DSM 7534</strain>
    </source>
</reference>
<keyword evidence="12" id="KW-1185">Reference proteome</keyword>
<dbReference type="PANTHER" id="PTHR11669">
    <property type="entry name" value="REPLICATION FACTOR C / DNA POLYMERASE III GAMMA-TAU SUBUNIT"/>
    <property type="match status" value="1"/>
</dbReference>
<dbReference type="EMBL" id="CP023671">
    <property type="protein sequence ID" value="AYE34500.1"/>
    <property type="molecule type" value="Genomic_DNA"/>
</dbReference>
<dbReference type="EMBL" id="CP099799">
    <property type="protein sequence ID" value="USS01092.1"/>
    <property type="molecule type" value="Genomic_DNA"/>
</dbReference>
<feature type="domain" description="DNA polymerase III delta subunit C-terminal" evidence="8">
    <location>
        <begin position="195"/>
        <end position="296"/>
    </location>
</feature>
<evidence type="ECO:0000256" key="7">
    <source>
        <dbReference type="ARBA" id="ARBA00049244"/>
    </source>
</evidence>
<dbReference type="EC" id="2.7.7.7" evidence="1"/>
<dbReference type="Gene3D" id="3.40.50.300">
    <property type="entry name" value="P-loop containing nucleotide triphosphate hydrolases"/>
    <property type="match status" value="1"/>
</dbReference>
<evidence type="ECO:0000313" key="11">
    <source>
        <dbReference type="Proteomes" id="UP000280586"/>
    </source>
</evidence>
<evidence type="ECO:0000256" key="5">
    <source>
        <dbReference type="ARBA" id="ARBA00022705"/>
    </source>
</evidence>
<keyword evidence="6" id="KW-0239">DNA-directed DNA polymerase</keyword>
<dbReference type="Gene3D" id="1.20.272.10">
    <property type="match status" value="1"/>
</dbReference>
<comment type="catalytic activity">
    <reaction evidence="7">
        <text>DNA(n) + a 2'-deoxyribonucleoside 5'-triphosphate = DNA(n+1) + diphosphate</text>
        <dbReference type="Rhea" id="RHEA:22508"/>
        <dbReference type="Rhea" id="RHEA-COMP:17339"/>
        <dbReference type="Rhea" id="RHEA-COMP:17340"/>
        <dbReference type="ChEBI" id="CHEBI:33019"/>
        <dbReference type="ChEBI" id="CHEBI:61560"/>
        <dbReference type="ChEBI" id="CHEBI:173112"/>
        <dbReference type="EC" id="2.7.7.7"/>
    </reaction>
</comment>
<protein>
    <recommendedName>
        <fullName evidence="2">DNA polymerase III subunit delta'</fullName>
        <ecNumber evidence="1">2.7.7.7</ecNumber>
    </recommendedName>
</protein>
<dbReference type="InterPro" id="IPR050238">
    <property type="entry name" value="DNA_Rep/Repair_Clamp_Loader"/>
</dbReference>
<sequence length="310" mass="35444">MRKFIGHSNIISSFEKRVNEGNLSHAHLIVGEDGIGKSNLARIFALKILGKEDNKEYIDIINYKSQKSSFGVDEVRGIIDEVNKKPFEGDKKVIIIYQGNKLTTQAQNALLKTIEEPPKGVFIILLCESLELILDTIKSRCQIYKLTPISKNEIVKYIGEIRSDINESELLASIAYSEGIPGKAERFLMDVRLKELRELLLDLLKSLSINDGEVLLNFEEKMLNYKDNKEEILNILASFIRDLMVYKEVYDYSVIINGDKIEELKQLSMEMSYKKLNSLLDKIKEARINLISNSNFAITIRVMLIGFMEV</sequence>
<dbReference type="InterPro" id="IPR027417">
    <property type="entry name" value="P-loop_NTPase"/>
</dbReference>
<dbReference type="GeneID" id="303560764"/>
<evidence type="ECO:0000256" key="4">
    <source>
        <dbReference type="ARBA" id="ARBA00022695"/>
    </source>
</evidence>
<gene>
    <name evidence="9" type="ORF">CP523_08760</name>
    <name evidence="10" type="ORF">NH397_01095</name>
</gene>
<evidence type="ECO:0000313" key="9">
    <source>
        <dbReference type="EMBL" id="AYE34500.1"/>
    </source>
</evidence>
<dbReference type="OrthoDB" id="9810148at2"/>
<dbReference type="GO" id="GO:0003887">
    <property type="term" value="F:DNA-directed DNA polymerase activity"/>
    <property type="evidence" value="ECO:0007669"/>
    <property type="project" value="UniProtKB-KW"/>
</dbReference>
<dbReference type="RefSeq" id="WP_066678074.1">
    <property type="nucleotide sequence ID" value="NZ_CABMIZ010000036.1"/>
</dbReference>
<dbReference type="GO" id="GO:0006261">
    <property type="term" value="P:DNA-templated DNA replication"/>
    <property type="evidence" value="ECO:0007669"/>
    <property type="project" value="TreeGrafter"/>
</dbReference>
<keyword evidence="3 10" id="KW-0808">Transferase</keyword>
<evidence type="ECO:0000256" key="6">
    <source>
        <dbReference type="ARBA" id="ARBA00022932"/>
    </source>
</evidence>
<dbReference type="AlphaFoldDB" id="A0A9N7PJA1"/>
<name>A0A9N7PJA1_CLOSE</name>
<dbReference type="KEGG" id="csep:CP523_08760"/>
<dbReference type="SUPFAM" id="SSF52540">
    <property type="entry name" value="P-loop containing nucleoside triphosphate hydrolases"/>
    <property type="match status" value="1"/>
</dbReference>
<evidence type="ECO:0000259" key="8">
    <source>
        <dbReference type="Pfam" id="PF09115"/>
    </source>
</evidence>
<dbReference type="GO" id="GO:0009360">
    <property type="term" value="C:DNA polymerase III complex"/>
    <property type="evidence" value="ECO:0007669"/>
    <property type="project" value="InterPro"/>
</dbReference>
<dbReference type="Proteomes" id="UP000280586">
    <property type="component" value="Chromosome"/>
</dbReference>
<keyword evidence="4 10" id="KW-0548">Nucleotidyltransferase</keyword>
<evidence type="ECO:0000256" key="1">
    <source>
        <dbReference type="ARBA" id="ARBA00012417"/>
    </source>
</evidence>
<evidence type="ECO:0000313" key="12">
    <source>
        <dbReference type="Proteomes" id="UP001055437"/>
    </source>
</evidence>
<organism evidence="9 11">
    <name type="scientific">Clostridium septicum</name>
    <dbReference type="NCBI Taxonomy" id="1504"/>
    <lineage>
        <taxon>Bacteria</taxon>
        <taxon>Bacillati</taxon>
        <taxon>Bacillota</taxon>
        <taxon>Clostridia</taxon>
        <taxon>Eubacteriales</taxon>
        <taxon>Clostridiaceae</taxon>
        <taxon>Clostridium</taxon>
    </lineage>
</organism>
<dbReference type="Proteomes" id="UP001055437">
    <property type="component" value="Chromosome"/>
</dbReference>
<dbReference type="Pfam" id="PF13177">
    <property type="entry name" value="DNA_pol3_delta2"/>
    <property type="match status" value="1"/>
</dbReference>
<dbReference type="InterPro" id="IPR015199">
    <property type="entry name" value="DNA_pol_III_delta_C"/>
</dbReference>
<keyword evidence="5" id="KW-0235">DNA replication</keyword>
<dbReference type="GO" id="GO:0003677">
    <property type="term" value="F:DNA binding"/>
    <property type="evidence" value="ECO:0007669"/>
    <property type="project" value="InterPro"/>
</dbReference>
<evidence type="ECO:0000256" key="3">
    <source>
        <dbReference type="ARBA" id="ARBA00022679"/>
    </source>
</evidence>
<dbReference type="PANTHER" id="PTHR11669:SF8">
    <property type="entry name" value="DNA POLYMERASE III SUBUNIT DELTA"/>
    <property type="match status" value="1"/>
</dbReference>
<accession>A0A9N7PJA1</accession>
<evidence type="ECO:0000313" key="10">
    <source>
        <dbReference type="EMBL" id="USS01092.1"/>
    </source>
</evidence>